<dbReference type="STRING" id="1408287.GCA_000493815_01213"/>
<dbReference type="CDD" id="cd06983">
    <property type="entry name" value="cupin_dsy2733"/>
    <property type="match status" value="1"/>
</dbReference>
<evidence type="ECO:0000313" key="2">
    <source>
        <dbReference type="EMBL" id="KXA17208.1"/>
    </source>
</evidence>
<gene>
    <name evidence="2" type="ORF">HMPREF3221_01979</name>
</gene>
<comment type="caution">
    <text evidence="2">The sequence shown here is derived from an EMBL/GenBank/DDBJ whole genome shotgun (WGS) entry which is preliminary data.</text>
</comment>
<dbReference type="InterPro" id="IPR011051">
    <property type="entry name" value="RmlC_Cupin_sf"/>
</dbReference>
<dbReference type="Proteomes" id="UP000070401">
    <property type="component" value="Unassembled WGS sequence"/>
</dbReference>
<dbReference type="InterPro" id="IPR013096">
    <property type="entry name" value="Cupin_2"/>
</dbReference>
<sequence length="222" mass="24516">MVKIEVAKAIDFNQLINSKEAEVVSMRILNQSNSYISLFSLAKDEEITAEAMLGNRYYYCFNGSGEVSIENNKKIISNGDFLEVLAHNNYSIKSSDTLKLIEIGEKIGDETMENQTLKMLESANAFNLADCVEYKEGQIVSKNLVAKSNLVITIMSFWKGEALDPHKAPGDALVTVLDGEGKYIVDGKPFIVKKGESAVLPANIPHAVEAVENFKMMLTLVK</sequence>
<dbReference type="InterPro" id="IPR014710">
    <property type="entry name" value="RmlC-like_jellyroll"/>
</dbReference>
<dbReference type="PANTHER" id="PTHR37694">
    <property type="entry name" value="SLR8022 PROTEIN"/>
    <property type="match status" value="1"/>
</dbReference>
<dbReference type="Pfam" id="PF07883">
    <property type="entry name" value="Cupin_2"/>
    <property type="match status" value="1"/>
</dbReference>
<dbReference type="CDD" id="cd02230">
    <property type="entry name" value="cupin_HP0902-like"/>
    <property type="match status" value="1"/>
</dbReference>
<dbReference type="EMBL" id="LRPY01000205">
    <property type="protein sequence ID" value="KXA17208.1"/>
    <property type="molecule type" value="Genomic_DNA"/>
</dbReference>
<accession>A0A133NLP9</accession>
<name>A0A133NLP9_FUSNU</name>
<evidence type="ECO:0000259" key="1">
    <source>
        <dbReference type="Pfam" id="PF07883"/>
    </source>
</evidence>
<dbReference type="SUPFAM" id="SSF51182">
    <property type="entry name" value="RmlC-like cupins"/>
    <property type="match status" value="2"/>
</dbReference>
<reference evidence="3" key="1">
    <citation type="submission" date="2016-01" db="EMBL/GenBank/DDBJ databases">
        <authorList>
            <person name="Mitreva M."/>
            <person name="Pepin K.H."/>
            <person name="Mihindukulasuriya K.A."/>
            <person name="Fulton R."/>
            <person name="Fronick C."/>
            <person name="O'Laughlin M."/>
            <person name="Miner T."/>
            <person name="Herter B."/>
            <person name="Rosa B.A."/>
            <person name="Cordes M."/>
            <person name="Tomlinson C."/>
            <person name="Wollam A."/>
            <person name="Palsikar V.B."/>
            <person name="Mardis E.R."/>
            <person name="Wilson R.K."/>
        </authorList>
    </citation>
    <scope>NUCLEOTIDE SEQUENCE [LARGE SCALE GENOMIC DNA]</scope>
    <source>
        <strain evidence="3">MJR7757B</strain>
    </source>
</reference>
<dbReference type="eggNOG" id="COG1917">
    <property type="taxonomic scope" value="Bacteria"/>
</dbReference>
<proteinExistence type="predicted"/>
<evidence type="ECO:0000313" key="3">
    <source>
        <dbReference type="Proteomes" id="UP000070401"/>
    </source>
</evidence>
<dbReference type="AlphaFoldDB" id="A0A133NLP9"/>
<dbReference type="RefSeq" id="WP_005909528.1">
    <property type="nucleotide sequence ID" value="NZ_KQ956761.1"/>
</dbReference>
<dbReference type="PANTHER" id="PTHR37694:SF1">
    <property type="entry name" value="SLR8022 PROTEIN"/>
    <property type="match status" value="1"/>
</dbReference>
<dbReference type="PATRIC" id="fig|851.8.peg.1993"/>
<protein>
    <submittedName>
        <fullName evidence="2">Cupin domain protein</fullName>
    </submittedName>
</protein>
<feature type="domain" description="Cupin type-2" evidence="1">
    <location>
        <begin position="154"/>
        <end position="219"/>
    </location>
</feature>
<organism evidence="2 3">
    <name type="scientific">Fusobacterium nucleatum</name>
    <dbReference type="NCBI Taxonomy" id="851"/>
    <lineage>
        <taxon>Bacteria</taxon>
        <taxon>Fusobacteriati</taxon>
        <taxon>Fusobacteriota</taxon>
        <taxon>Fusobacteriia</taxon>
        <taxon>Fusobacteriales</taxon>
        <taxon>Fusobacteriaceae</taxon>
        <taxon>Fusobacterium</taxon>
    </lineage>
</organism>
<dbReference type="Gene3D" id="2.60.120.10">
    <property type="entry name" value="Jelly Rolls"/>
    <property type="match status" value="2"/>
</dbReference>
<keyword evidence="3" id="KW-1185">Reference proteome</keyword>